<dbReference type="InterPro" id="IPR036390">
    <property type="entry name" value="WH_DNA-bd_sf"/>
</dbReference>
<dbReference type="PANTHER" id="PTHR30118:SF6">
    <property type="entry name" value="HTH-TYPE TRANSCRIPTIONAL REGULATOR LEUO"/>
    <property type="match status" value="1"/>
</dbReference>
<dbReference type="SUPFAM" id="SSF46785">
    <property type="entry name" value="Winged helix' DNA-binding domain"/>
    <property type="match status" value="1"/>
</dbReference>
<protein>
    <submittedName>
        <fullName evidence="6">DNA-binding transcriptional LysR family regulator</fullName>
    </submittedName>
</protein>
<evidence type="ECO:0000313" key="7">
    <source>
        <dbReference type="Proteomes" id="UP000539175"/>
    </source>
</evidence>
<keyword evidence="4" id="KW-0804">Transcription</keyword>
<dbReference type="PROSITE" id="PS50931">
    <property type="entry name" value="HTH_LYSR"/>
    <property type="match status" value="1"/>
</dbReference>
<proteinExistence type="inferred from homology"/>
<evidence type="ECO:0000313" key="6">
    <source>
        <dbReference type="EMBL" id="MBB6250980.1"/>
    </source>
</evidence>
<dbReference type="Pfam" id="PF03466">
    <property type="entry name" value="LysR_substrate"/>
    <property type="match status" value="1"/>
</dbReference>
<dbReference type="SUPFAM" id="SSF53850">
    <property type="entry name" value="Periplasmic binding protein-like II"/>
    <property type="match status" value="1"/>
</dbReference>
<comment type="similarity">
    <text evidence="1">Belongs to the LysR transcriptional regulatory family.</text>
</comment>
<evidence type="ECO:0000256" key="2">
    <source>
        <dbReference type="ARBA" id="ARBA00023015"/>
    </source>
</evidence>
<dbReference type="InterPro" id="IPR005119">
    <property type="entry name" value="LysR_subst-bd"/>
</dbReference>
<name>A0A7X0ECC4_9PROT</name>
<dbReference type="AlphaFoldDB" id="A0A7X0ECC4"/>
<dbReference type="EMBL" id="JACIIZ010000003">
    <property type="protein sequence ID" value="MBB6250980.1"/>
    <property type="molecule type" value="Genomic_DNA"/>
</dbReference>
<evidence type="ECO:0000256" key="3">
    <source>
        <dbReference type="ARBA" id="ARBA00023125"/>
    </source>
</evidence>
<keyword evidence="2" id="KW-0805">Transcription regulation</keyword>
<dbReference type="RefSeq" id="WP_184799045.1">
    <property type="nucleotide sequence ID" value="NZ_JACIIZ010000003.1"/>
</dbReference>
<gene>
    <name evidence="6" type="ORF">FHS74_001525</name>
</gene>
<dbReference type="PANTHER" id="PTHR30118">
    <property type="entry name" value="HTH-TYPE TRANSCRIPTIONAL REGULATOR LEUO-RELATED"/>
    <property type="match status" value="1"/>
</dbReference>
<dbReference type="Gene3D" id="3.40.190.10">
    <property type="entry name" value="Periplasmic binding protein-like II"/>
    <property type="match status" value="2"/>
</dbReference>
<comment type="caution">
    <text evidence="6">The sequence shown here is derived from an EMBL/GenBank/DDBJ whole genome shotgun (WGS) entry which is preliminary data.</text>
</comment>
<organism evidence="6 7">
    <name type="scientific">Nitrospirillum iridis</name>
    <dbReference type="NCBI Taxonomy" id="765888"/>
    <lineage>
        <taxon>Bacteria</taxon>
        <taxon>Pseudomonadati</taxon>
        <taxon>Pseudomonadota</taxon>
        <taxon>Alphaproteobacteria</taxon>
        <taxon>Rhodospirillales</taxon>
        <taxon>Azospirillaceae</taxon>
        <taxon>Nitrospirillum</taxon>
    </lineage>
</organism>
<dbReference type="Pfam" id="PF00126">
    <property type="entry name" value="HTH_1"/>
    <property type="match status" value="1"/>
</dbReference>
<dbReference type="Proteomes" id="UP000539175">
    <property type="component" value="Unassembled WGS sequence"/>
</dbReference>
<reference evidence="6 7" key="1">
    <citation type="submission" date="2020-08" db="EMBL/GenBank/DDBJ databases">
        <title>Genomic Encyclopedia of Type Strains, Phase IV (KMG-IV): sequencing the most valuable type-strain genomes for metagenomic binning, comparative biology and taxonomic classification.</title>
        <authorList>
            <person name="Goeker M."/>
        </authorList>
    </citation>
    <scope>NUCLEOTIDE SEQUENCE [LARGE SCALE GENOMIC DNA]</scope>
    <source>
        <strain evidence="6 7">DSM 22198</strain>
    </source>
</reference>
<evidence type="ECO:0000256" key="4">
    <source>
        <dbReference type="ARBA" id="ARBA00023163"/>
    </source>
</evidence>
<dbReference type="GO" id="GO:0003700">
    <property type="term" value="F:DNA-binding transcription factor activity"/>
    <property type="evidence" value="ECO:0007669"/>
    <property type="project" value="InterPro"/>
</dbReference>
<dbReference type="Gene3D" id="1.10.10.10">
    <property type="entry name" value="Winged helix-like DNA-binding domain superfamily/Winged helix DNA-binding domain"/>
    <property type="match status" value="1"/>
</dbReference>
<dbReference type="InterPro" id="IPR050389">
    <property type="entry name" value="LysR-type_TF"/>
</dbReference>
<keyword evidence="7" id="KW-1185">Reference proteome</keyword>
<evidence type="ECO:0000259" key="5">
    <source>
        <dbReference type="PROSITE" id="PS50931"/>
    </source>
</evidence>
<evidence type="ECO:0000256" key="1">
    <source>
        <dbReference type="ARBA" id="ARBA00009437"/>
    </source>
</evidence>
<sequence>MKFEKLDLNLLVALDALLTERNVSVAAERVHLSQSAMSGALNRLREFFKDELLINIGRRMVLTPRAESLAEPVAEMLLQVKTMITTPPEFDPTTSDRRFSVIASDYVADVLLAGALRHIHAVAPGVSIEMLLPDDTLTERLERGEIDLLINLEPYLAPFHPREVLFEDDFVLVAWAENDLVGDAVSFDQFFELTHVAVQHGRNRHPAFEQWFLERFGRTRRVEVFSPSFSLVPQLVLGTRRIATMHRRHAEHYARFLPLRLLSSPLDIPMVREMVQWHKFKRRDPGVQWLQRTLRDHAATLSQPAPAASMGKG</sequence>
<dbReference type="InterPro" id="IPR000847">
    <property type="entry name" value="LysR_HTH_N"/>
</dbReference>
<keyword evidence="3 6" id="KW-0238">DNA-binding</keyword>
<feature type="domain" description="HTH lysR-type" evidence="5">
    <location>
        <begin position="6"/>
        <end position="63"/>
    </location>
</feature>
<dbReference type="GO" id="GO:0003677">
    <property type="term" value="F:DNA binding"/>
    <property type="evidence" value="ECO:0007669"/>
    <property type="project" value="UniProtKB-KW"/>
</dbReference>
<accession>A0A7X0ECC4</accession>
<dbReference type="InterPro" id="IPR036388">
    <property type="entry name" value="WH-like_DNA-bd_sf"/>
</dbReference>